<evidence type="ECO:0000256" key="2">
    <source>
        <dbReference type="SAM" id="MobiDB-lite"/>
    </source>
</evidence>
<gene>
    <name evidence="4" type="ORF">A2160_03710</name>
</gene>
<dbReference type="InterPro" id="IPR000504">
    <property type="entry name" value="RRM_dom"/>
</dbReference>
<dbReference type="EMBL" id="MEZK01000005">
    <property type="protein sequence ID" value="OGD63754.1"/>
    <property type="molecule type" value="Genomic_DNA"/>
</dbReference>
<proteinExistence type="predicted"/>
<reference evidence="4 5" key="1">
    <citation type="journal article" date="2016" name="Nat. Commun.">
        <title>Thousands of microbial genomes shed light on interconnected biogeochemical processes in an aquifer system.</title>
        <authorList>
            <person name="Anantharaman K."/>
            <person name="Brown C.T."/>
            <person name="Hug L.A."/>
            <person name="Sharon I."/>
            <person name="Castelle C.J."/>
            <person name="Probst A.J."/>
            <person name="Thomas B.C."/>
            <person name="Singh A."/>
            <person name="Wilkins M.J."/>
            <person name="Karaoz U."/>
            <person name="Brodie E.L."/>
            <person name="Williams K.H."/>
            <person name="Hubbard S.S."/>
            <person name="Banfield J.F."/>
        </authorList>
    </citation>
    <scope>NUCLEOTIDE SEQUENCE [LARGE SCALE GENOMIC DNA]</scope>
</reference>
<dbReference type="Gene3D" id="3.30.70.330">
    <property type="match status" value="1"/>
</dbReference>
<organism evidence="4 5">
    <name type="scientific">Candidatus Beckwithbacteria bacterium RBG_13_42_9</name>
    <dbReference type="NCBI Taxonomy" id="1797457"/>
    <lineage>
        <taxon>Bacteria</taxon>
        <taxon>Candidatus Beckwithiibacteriota</taxon>
    </lineage>
</organism>
<feature type="domain" description="RRM" evidence="3">
    <location>
        <begin position="3"/>
        <end position="81"/>
    </location>
</feature>
<name>A0A1F5E921_9BACT</name>
<feature type="compositionally biased region" description="Gly residues" evidence="2">
    <location>
        <begin position="91"/>
        <end position="100"/>
    </location>
</feature>
<feature type="compositionally biased region" description="Basic and acidic residues" evidence="2">
    <location>
        <begin position="79"/>
        <end position="90"/>
    </location>
</feature>
<sequence>MAKRLYVGNLPYSVTDAQLQELFGQAGKVDTVNLITDKFSGRPKGFAFVEMATDEEAAEAIKKFNGYTLENRAMVVNEARPREERSDRGGFNRGGGGSYNRGGDNRRSY</sequence>
<evidence type="ECO:0000259" key="3">
    <source>
        <dbReference type="PROSITE" id="PS50102"/>
    </source>
</evidence>
<dbReference type="Proteomes" id="UP000177006">
    <property type="component" value="Unassembled WGS sequence"/>
</dbReference>
<dbReference type="AlphaFoldDB" id="A0A1F5E921"/>
<dbReference type="InterPro" id="IPR035979">
    <property type="entry name" value="RBD_domain_sf"/>
</dbReference>
<feature type="region of interest" description="Disordered" evidence="2">
    <location>
        <begin position="77"/>
        <end position="109"/>
    </location>
</feature>
<accession>A0A1F5E921</accession>
<dbReference type="InterPro" id="IPR012677">
    <property type="entry name" value="Nucleotide-bd_a/b_plait_sf"/>
</dbReference>
<dbReference type="InterPro" id="IPR050502">
    <property type="entry name" value="Euk_RNA-bind_prot"/>
</dbReference>
<comment type="caution">
    <text evidence="4">The sequence shown here is derived from an EMBL/GenBank/DDBJ whole genome shotgun (WGS) entry which is preliminary data.</text>
</comment>
<keyword evidence="1" id="KW-0694">RNA-binding</keyword>
<evidence type="ECO:0000313" key="4">
    <source>
        <dbReference type="EMBL" id="OGD63754.1"/>
    </source>
</evidence>
<evidence type="ECO:0000256" key="1">
    <source>
        <dbReference type="ARBA" id="ARBA00022884"/>
    </source>
</evidence>
<dbReference type="PANTHER" id="PTHR48025">
    <property type="entry name" value="OS02G0815200 PROTEIN"/>
    <property type="match status" value="1"/>
</dbReference>
<dbReference type="Pfam" id="PF00076">
    <property type="entry name" value="RRM_1"/>
    <property type="match status" value="1"/>
</dbReference>
<dbReference type="STRING" id="1797457.A2160_03710"/>
<dbReference type="SMART" id="SM00360">
    <property type="entry name" value="RRM"/>
    <property type="match status" value="1"/>
</dbReference>
<dbReference type="PANTHER" id="PTHR48025:SF1">
    <property type="entry name" value="RRM DOMAIN-CONTAINING PROTEIN"/>
    <property type="match status" value="1"/>
</dbReference>
<dbReference type="SUPFAM" id="SSF54928">
    <property type="entry name" value="RNA-binding domain, RBD"/>
    <property type="match status" value="1"/>
</dbReference>
<dbReference type="GO" id="GO:0003729">
    <property type="term" value="F:mRNA binding"/>
    <property type="evidence" value="ECO:0007669"/>
    <property type="project" value="TreeGrafter"/>
</dbReference>
<protein>
    <recommendedName>
        <fullName evidence="3">RRM domain-containing protein</fullName>
    </recommendedName>
</protein>
<evidence type="ECO:0000313" key="5">
    <source>
        <dbReference type="Proteomes" id="UP000177006"/>
    </source>
</evidence>
<dbReference type="PROSITE" id="PS50102">
    <property type="entry name" value="RRM"/>
    <property type="match status" value="1"/>
</dbReference>